<dbReference type="InterPro" id="IPR001845">
    <property type="entry name" value="HTH_ArsR_DNA-bd_dom"/>
</dbReference>
<dbReference type="PRINTS" id="PR00778">
    <property type="entry name" value="HTHARSR"/>
</dbReference>
<dbReference type="RefSeq" id="WP_338530142.1">
    <property type="nucleotide sequence ID" value="NZ_CP030941.1"/>
</dbReference>
<evidence type="ECO:0000313" key="2">
    <source>
        <dbReference type="EMBL" id="UUP17854.1"/>
    </source>
</evidence>
<dbReference type="CDD" id="cd00090">
    <property type="entry name" value="HTH_ARSR"/>
    <property type="match status" value="1"/>
</dbReference>
<dbReference type="NCBIfam" id="NF033788">
    <property type="entry name" value="HTH_metalloreg"/>
    <property type="match status" value="1"/>
</dbReference>
<dbReference type="Pfam" id="PF12840">
    <property type="entry name" value="HTH_20"/>
    <property type="match status" value="1"/>
</dbReference>
<keyword evidence="3" id="KW-1185">Reference proteome</keyword>
<reference evidence="2 3" key="1">
    <citation type="submission" date="2018-07" db="EMBL/GenBank/DDBJ databases">
        <title>Genome sequence of Nitratireductor thuwali#1536.</title>
        <authorList>
            <person name="Michoud G."/>
            <person name="Merlino G."/>
            <person name="Sefrji F.O."/>
            <person name="Daffonchio D."/>
        </authorList>
    </citation>
    <scope>NUCLEOTIDE SEQUENCE [LARGE SCALE GENOMIC DNA]</scope>
    <source>
        <strain evidence="3">Nit1536</strain>
    </source>
</reference>
<accession>A0ABY5MIM5</accession>
<organism evidence="2 3">
    <name type="scientific">Nitratireductor thuwali</name>
    <dbReference type="NCBI Taxonomy" id="2267699"/>
    <lineage>
        <taxon>Bacteria</taxon>
        <taxon>Pseudomonadati</taxon>
        <taxon>Pseudomonadota</taxon>
        <taxon>Alphaproteobacteria</taxon>
        <taxon>Hyphomicrobiales</taxon>
        <taxon>Phyllobacteriaceae</taxon>
        <taxon>Nitratireductor</taxon>
    </lineage>
</organism>
<feature type="domain" description="HTH arsR-type" evidence="1">
    <location>
        <begin position="1"/>
        <end position="106"/>
    </location>
</feature>
<dbReference type="InterPro" id="IPR036390">
    <property type="entry name" value="WH_DNA-bd_sf"/>
</dbReference>
<dbReference type="EMBL" id="CP030941">
    <property type="protein sequence ID" value="UUP17854.1"/>
    <property type="molecule type" value="Genomic_DNA"/>
</dbReference>
<dbReference type="Gene3D" id="1.10.10.10">
    <property type="entry name" value="Winged helix-like DNA-binding domain superfamily/Winged helix DNA-binding domain"/>
    <property type="match status" value="1"/>
</dbReference>
<gene>
    <name evidence="2" type="primary">sdpR_3</name>
    <name evidence="2" type="ORF">NTH_02330</name>
</gene>
<dbReference type="InterPro" id="IPR011991">
    <property type="entry name" value="ArsR-like_HTH"/>
</dbReference>
<dbReference type="SMART" id="SM00418">
    <property type="entry name" value="HTH_ARSR"/>
    <property type="match status" value="1"/>
</dbReference>
<dbReference type="PROSITE" id="PS50987">
    <property type="entry name" value="HTH_ARSR_2"/>
    <property type="match status" value="1"/>
</dbReference>
<sequence length="112" mass="12516">MAKYHETPIDRTFFALADPTRRQVLERLKSEPELSISALAEPLPIKMPGLMKHLAVLSDAGLISRTKTGRVVTVRLAAEPLSEAADWLHHFEALWTVSLDRLAALVEEDSEE</sequence>
<proteinExistence type="predicted"/>
<dbReference type="PANTHER" id="PTHR38600:SF2">
    <property type="entry name" value="SLL0088 PROTEIN"/>
    <property type="match status" value="1"/>
</dbReference>
<name>A0ABY5MIM5_9HYPH</name>
<dbReference type="Proteomes" id="UP001342418">
    <property type="component" value="Chromosome"/>
</dbReference>
<dbReference type="InterPro" id="IPR036388">
    <property type="entry name" value="WH-like_DNA-bd_sf"/>
</dbReference>
<dbReference type="PANTHER" id="PTHR38600">
    <property type="entry name" value="TRANSCRIPTIONAL REGULATORY PROTEIN"/>
    <property type="match status" value="1"/>
</dbReference>
<evidence type="ECO:0000313" key="3">
    <source>
        <dbReference type="Proteomes" id="UP001342418"/>
    </source>
</evidence>
<dbReference type="SUPFAM" id="SSF46785">
    <property type="entry name" value="Winged helix' DNA-binding domain"/>
    <property type="match status" value="1"/>
</dbReference>
<evidence type="ECO:0000259" key="1">
    <source>
        <dbReference type="PROSITE" id="PS50987"/>
    </source>
</evidence>
<protein>
    <submittedName>
        <fullName evidence="2">Transcriptional repressor SdpR</fullName>
    </submittedName>
</protein>